<reference evidence="1 2" key="1">
    <citation type="submission" date="2020-03" db="EMBL/GenBank/DDBJ databases">
        <title>Whole genome shotgun sequence of Phytohabitans suffuscus NBRC 105367.</title>
        <authorList>
            <person name="Komaki H."/>
            <person name="Tamura T."/>
        </authorList>
    </citation>
    <scope>NUCLEOTIDE SEQUENCE [LARGE SCALE GENOMIC DNA]</scope>
    <source>
        <strain evidence="1 2">NBRC 105367</strain>
    </source>
</reference>
<name>A0A6F8Z1P9_9ACTN</name>
<organism evidence="1 2">
    <name type="scientific">Phytohabitans suffuscus</name>
    <dbReference type="NCBI Taxonomy" id="624315"/>
    <lineage>
        <taxon>Bacteria</taxon>
        <taxon>Bacillati</taxon>
        <taxon>Actinomycetota</taxon>
        <taxon>Actinomycetes</taxon>
        <taxon>Micromonosporales</taxon>
        <taxon>Micromonosporaceae</taxon>
    </lineage>
</organism>
<dbReference type="RefSeq" id="WP_232075756.1">
    <property type="nucleotide sequence ID" value="NZ_AP022871.1"/>
</dbReference>
<reference evidence="1 2" key="2">
    <citation type="submission" date="2020-03" db="EMBL/GenBank/DDBJ databases">
        <authorList>
            <person name="Ichikawa N."/>
            <person name="Kimura A."/>
            <person name="Kitahashi Y."/>
            <person name="Uohara A."/>
        </authorList>
    </citation>
    <scope>NUCLEOTIDE SEQUENCE [LARGE SCALE GENOMIC DNA]</scope>
    <source>
        <strain evidence="1 2">NBRC 105367</strain>
    </source>
</reference>
<sequence length="89" mass="9486">MSQDRRPDESATFVRRITKMPDATRCALGGLGGSCPDVWELSDGNVAIVGRDLTEAYSGRLPDGVGVASDERLVVVPRELLANILDDAA</sequence>
<dbReference type="Proteomes" id="UP000503011">
    <property type="component" value="Chromosome"/>
</dbReference>
<gene>
    <name evidence="1" type="ORF">Psuf_093340</name>
</gene>
<dbReference type="AlphaFoldDB" id="A0A6F8Z1P9"/>
<accession>A0A6F8Z1P9</accession>
<evidence type="ECO:0000313" key="1">
    <source>
        <dbReference type="EMBL" id="BCB92021.1"/>
    </source>
</evidence>
<dbReference type="KEGG" id="psuu:Psuf_093340"/>
<protein>
    <submittedName>
        <fullName evidence="1">Uncharacterized protein</fullName>
    </submittedName>
</protein>
<evidence type="ECO:0000313" key="2">
    <source>
        <dbReference type="Proteomes" id="UP000503011"/>
    </source>
</evidence>
<proteinExistence type="predicted"/>
<keyword evidence="2" id="KW-1185">Reference proteome</keyword>
<dbReference type="EMBL" id="AP022871">
    <property type="protein sequence ID" value="BCB92021.1"/>
    <property type="molecule type" value="Genomic_DNA"/>
</dbReference>